<comment type="caution">
    <text evidence="9">The sequence shown here is derived from an EMBL/GenBank/DDBJ whole genome shotgun (WGS) entry which is preliminary data.</text>
</comment>
<feature type="transmembrane region" description="Helical" evidence="8">
    <location>
        <begin position="380"/>
        <end position="399"/>
    </location>
</feature>
<keyword evidence="6 8" id="KW-1133">Transmembrane helix</keyword>
<evidence type="ECO:0000256" key="5">
    <source>
        <dbReference type="ARBA" id="ARBA00022692"/>
    </source>
</evidence>
<accession>A0A4Z1P951</accession>
<evidence type="ECO:0000313" key="10">
    <source>
        <dbReference type="Proteomes" id="UP000298493"/>
    </source>
</evidence>
<dbReference type="FunFam" id="1.10.4160.10:FF:000002">
    <property type="entry name" value="Purine-cytosine permease fcyB"/>
    <property type="match status" value="1"/>
</dbReference>
<comment type="similarity">
    <text evidence="2">Belongs to the purine-cytosine permease (2.A.39) family.</text>
</comment>
<evidence type="ECO:0000256" key="2">
    <source>
        <dbReference type="ARBA" id="ARBA00008974"/>
    </source>
</evidence>
<keyword evidence="7 8" id="KW-0472">Membrane</keyword>
<dbReference type="InterPro" id="IPR001248">
    <property type="entry name" value="Pur-cyt_permease"/>
</dbReference>
<dbReference type="GO" id="GO:0022857">
    <property type="term" value="F:transmembrane transporter activity"/>
    <property type="evidence" value="ECO:0007669"/>
    <property type="project" value="InterPro"/>
</dbReference>
<evidence type="ECO:0000256" key="1">
    <source>
        <dbReference type="ARBA" id="ARBA00004141"/>
    </source>
</evidence>
<sequence>MSVPIAIVWIPLNDILLSNRCNLFMFAMDINEKQDVEASKGAAQSNGSVTSLEIDNDVHDQAYEVKHARELQENNGFFRKLRAGEQWLDSKLGVESQGIDRVHEGKKEPPSIWNIFFLWCSLNIHVGVLTLGILGPEFGLSLSQSIAASVVGILLGALCTSFTGTLGPKLGLRQLACSRYSFGFWGAKLCSALNVIIGGGFAVVNYVVVGQVLSAVSDYKMSITVGIVIIGILSYVISVLGFKFIHTFEKYSWIGTFILMIVLIAQAAPHVDPGLPGLNGNSGLSFAGSFLSILAINFSNASGWCSMAADYYVHYPATTPWWKTFFLTFWGVVIPTCFTVIIGVCLGNAALSAKYPPYATAYEEHGLGGLVATVYHPGGWSKFCLVMLTFSVLGNNVAINYSSGLCMQLLGHYFHAVPRLLWSLIFVIVVVVLAIAGQEHLSTIVMNFVSLLGYWTVSFTIILLIEDQFFRRKSGYNLTEWNMPDKLPWGLAAVLALFVGYFAGGLPGMAQTWYIGPIAREFGKFGGDVGIYLSAVFTLMVYPVARIVEKKYTGR</sequence>
<feature type="transmembrane region" description="Helical" evidence="8">
    <location>
        <begin position="146"/>
        <end position="168"/>
    </location>
</feature>
<feature type="transmembrane region" description="Helical" evidence="8">
    <location>
        <begin position="111"/>
        <end position="134"/>
    </location>
</feature>
<evidence type="ECO:0000256" key="8">
    <source>
        <dbReference type="SAM" id="Phobius"/>
    </source>
</evidence>
<dbReference type="STRING" id="86259.A0A4Z1P951"/>
<dbReference type="GO" id="GO:0000329">
    <property type="term" value="C:fungal-type vacuole membrane"/>
    <property type="evidence" value="ECO:0007669"/>
    <property type="project" value="TreeGrafter"/>
</dbReference>
<organism evidence="9 10">
    <name type="scientific">Venturia nashicola</name>
    <dbReference type="NCBI Taxonomy" id="86259"/>
    <lineage>
        <taxon>Eukaryota</taxon>
        <taxon>Fungi</taxon>
        <taxon>Dikarya</taxon>
        <taxon>Ascomycota</taxon>
        <taxon>Pezizomycotina</taxon>
        <taxon>Dothideomycetes</taxon>
        <taxon>Pleosporomycetidae</taxon>
        <taxon>Venturiales</taxon>
        <taxon>Venturiaceae</taxon>
        <taxon>Venturia</taxon>
    </lineage>
</organism>
<keyword evidence="4" id="KW-0597">Phosphoprotein</keyword>
<keyword evidence="3" id="KW-0813">Transport</keyword>
<dbReference type="EMBL" id="SNSC02000015">
    <property type="protein sequence ID" value="TID17865.1"/>
    <property type="molecule type" value="Genomic_DNA"/>
</dbReference>
<gene>
    <name evidence="9" type="ORF">E6O75_ATG10510</name>
</gene>
<dbReference type="PIRSF" id="PIRSF002744">
    <property type="entry name" value="Pur-cyt_permease"/>
    <property type="match status" value="1"/>
</dbReference>
<dbReference type="Pfam" id="PF02133">
    <property type="entry name" value="Transp_cyt_pur"/>
    <property type="match status" value="1"/>
</dbReference>
<dbReference type="GO" id="GO:0015851">
    <property type="term" value="P:nucleobase transport"/>
    <property type="evidence" value="ECO:0007669"/>
    <property type="project" value="UniProtKB-ARBA"/>
</dbReference>
<evidence type="ECO:0000256" key="3">
    <source>
        <dbReference type="ARBA" id="ARBA00022448"/>
    </source>
</evidence>
<feature type="transmembrane region" description="Helical" evidence="8">
    <location>
        <begin position="325"/>
        <end position="351"/>
    </location>
</feature>
<evidence type="ECO:0000256" key="6">
    <source>
        <dbReference type="ARBA" id="ARBA00022989"/>
    </source>
</evidence>
<dbReference type="GO" id="GO:0005886">
    <property type="term" value="C:plasma membrane"/>
    <property type="evidence" value="ECO:0007669"/>
    <property type="project" value="TreeGrafter"/>
</dbReference>
<dbReference type="InterPro" id="IPR026030">
    <property type="entry name" value="Pur-cyt_permease_Fcy2/21/22"/>
</dbReference>
<evidence type="ECO:0000256" key="4">
    <source>
        <dbReference type="ARBA" id="ARBA00022553"/>
    </source>
</evidence>
<dbReference type="PANTHER" id="PTHR31806">
    <property type="entry name" value="PURINE-CYTOSINE PERMEASE FCY2-RELATED"/>
    <property type="match status" value="1"/>
</dbReference>
<feature type="transmembrane region" description="Helical" evidence="8">
    <location>
        <begin position="420"/>
        <end position="438"/>
    </location>
</feature>
<evidence type="ECO:0000313" key="9">
    <source>
        <dbReference type="EMBL" id="TID17865.1"/>
    </source>
</evidence>
<protein>
    <recommendedName>
        <fullName evidence="11">Purine-cytosine permease</fullName>
    </recommendedName>
</protein>
<reference evidence="9 10" key="1">
    <citation type="submission" date="2019-04" db="EMBL/GenBank/DDBJ databases">
        <title>High contiguity whole genome sequence and gene annotation resource for two Venturia nashicola isolates.</title>
        <authorList>
            <person name="Prokchorchik M."/>
            <person name="Won K."/>
            <person name="Lee Y."/>
            <person name="Choi E.D."/>
            <person name="Segonzac C."/>
            <person name="Sohn K.H."/>
        </authorList>
    </citation>
    <scope>NUCLEOTIDE SEQUENCE [LARGE SCALE GENOMIC DNA]</scope>
    <source>
        <strain evidence="9 10">PRI2</strain>
    </source>
</reference>
<evidence type="ECO:0000256" key="7">
    <source>
        <dbReference type="ARBA" id="ARBA00023136"/>
    </source>
</evidence>
<dbReference type="AlphaFoldDB" id="A0A4Z1P951"/>
<feature type="transmembrane region" description="Helical" evidence="8">
    <location>
        <begin position="289"/>
        <end position="313"/>
    </location>
</feature>
<evidence type="ECO:0008006" key="11">
    <source>
        <dbReference type="Google" id="ProtNLM"/>
    </source>
</evidence>
<feature type="transmembrane region" description="Helical" evidence="8">
    <location>
        <begin position="529"/>
        <end position="548"/>
    </location>
</feature>
<feature type="transmembrane region" description="Helical" evidence="8">
    <location>
        <begin position="189"/>
        <end position="209"/>
    </location>
</feature>
<proteinExistence type="inferred from homology"/>
<dbReference type="PANTHER" id="PTHR31806:SF7">
    <property type="entry name" value="TRANSPORTER, PUTATIVE (AFU_ORTHOLOGUE AFUA_2G04690)-RELATED"/>
    <property type="match status" value="1"/>
</dbReference>
<feature type="transmembrane region" description="Helical" evidence="8">
    <location>
        <begin position="251"/>
        <end position="269"/>
    </location>
</feature>
<keyword evidence="10" id="KW-1185">Reference proteome</keyword>
<dbReference type="Gene3D" id="1.10.4160.10">
    <property type="entry name" value="Hydantoin permease"/>
    <property type="match status" value="1"/>
</dbReference>
<keyword evidence="5 8" id="KW-0812">Transmembrane</keyword>
<feature type="transmembrane region" description="Helical" evidence="8">
    <location>
        <begin position="221"/>
        <end position="242"/>
    </location>
</feature>
<name>A0A4Z1P951_9PEZI</name>
<feature type="transmembrane region" description="Helical" evidence="8">
    <location>
        <begin position="444"/>
        <end position="466"/>
    </location>
</feature>
<feature type="transmembrane region" description="Helical" evidence="8">
    <location>
        <begin position="487"/>
        <end position="509"/>
    </location>
</feature>
<dbReference type="Proteomes" id="UP000298493">
    <property type="component" value="Unassembled WGS sequence"/>
</dbReference>
<comment type="subcellular location">
    <subcellularLocation>
        <location evidence="1">Membrane</location>
        <topology evidence="1">Multi-pass membrane protein</topology>
    </subcellularLocation>
</comment>